<dbReference type="PANTHER" id="PTHR43861">
    <property type="entry name" value="TRANS-ACONITATE 2-METHYLTRANSFERASE-RELATED"/>
    <property type="match status" value="1"/>
</dbReference>
<accession>A0A222VVE4</accession>
<dbReference type="AlphaFoldDB" id="A0A222VVE4"/>
<dbReference type="KEGG" id="pmad:BAY61_24825"/>
<keyword evidence="1" id="KW-0830">Ubiquinone</keyword>
<keyword evidence="1" id="KW-0489">Methyltransferase</keyword>
<organism evidence="1 2">
    <name type="scientific">Prauserella marina</name>
    <dbReference type="NCBI Taxonomy" id="530584"/>
    <lineage>
        <taxon>Bacteria</taxon>
        <taxon>Bacillati</taxon>
        <taxon>Actinomycetota</taxon>
        <taxon>Actinomycetes</taxon>
        <taxon>Pseudonocardiales</taxon>
        <taxon>Pseudonocardiaceae</taxon>
        <taxon>Prauserella</taxon>
    </lineage>
</organism>
<evidence type="ECO:0000313" key="1">
    <source>
        <dbReference type="EMBL" id="SDD30347.1"/>
    </source>
</evidence>
<dbReference type="Proteomes" id="UP000199494">
    <property type="component" value="Unassembled WGS sequence"/>
</dbReference>
<dbReference type="CDD" id="cd02440">
    <property type="entry name" value="AdoMet_MTases"/>
    <property type="match status" value="1"/>
</dbReference>
<reference evidence="1 2" key="1">
    <citation type="submission" date="2016-10" db="EMBL/GenBank/DDBJ databases">
        <authorList>
            <person name="de Groot N.N."/>
        </authorList>
    </citation>
    <scope>NUCLEOTIDE SEQUENCE [LARGE SCALE GENOMIC DNA]</scope>
    <source>
        <strain evidence="1 2">CGMCC 4.5506</strain>
    </source>
</reference>
<dbReference type="STRING" id="530584.SAMN05421630_107201"/>
<dbReference type="Pfam" id="PF08241">
    <property type="entry name" value="Methyltransf_11"/>
    <property type="match status" value="1"/>
</dbReference>
<dbReference type="RefSeq" id="WP_091807063.1">
    <property type="nucleotide sequence ID" value="NZ_CP016353.1"/>
</dbReference>
<dbReference type="SUPFAM" id="SSF53335">
    <property type="entry name" value="S-adenosyl-L-methionine-dependent methyltransferases"/>
    <property type="match status" value="1"/>
</dbReference>
<protein>
    <submittedName>
        <fullName evidence="1">Ubiquinone/menaquinone biosynthesis C-methylase UbiE</fullName>
    </submittedName>
</protein>
<dbReference type="InterPro" id="IPR029063">
    <property type="entry name" value="SAM-dependent_MTases_sf"/>
</dbReference>
<dbReference type="OrthoDB" id="9777638at2"/>
<keyword evidence="1" id="KW-0808">Transferase</keyword>
<dbReference type="GO" id="GO:0008757">
    <property type="term" value="F:S-adenosylmethionine-dependent methyltransferase activity"/>
    <property type="evidence" value="ECO:0007669"/>
    <property type="project" value="InterPro"/>
</dbReference>
<keyword evidence="2" id="KW-1185">Reference proteome</keyword>
<sequence>MVVRPSDAFDYDAELRRYNQRFRVAAGVRPRDRVLDVGCGTGQVTREAARVAVEGSALGVDISERMLDQARLLGDEDVRNVDYLLADAQVHRFPPSRFDLCLSRFGVMFFADPVAAFTNIARALRPGGRLVLLIWQGRERNEWSTEIHRALAGTAAPSVPALGKDPFSLADPATTEGILTAAGFERVRFADVREPVYYGPDRAAAHSAVLSLYEPSYLVSTMDTEAAEMAHDCLRATLAAHETGDGVYFDSRAWIVSAFRGR</sequence>
<dbReference type="Gene3D" id="3.40.50.150">
    <property type="entry name" value="Vaccinia Virus protein VP39"/>
    <property type="match status" value="1"/>
</dbReference>
<gene>
    <name evidence="1" type="ORF">SAMN05421630_107201</name>
</gene>
<dbReference type="PANTHER" id="PTHR43861:SF1">
    <property type="entry name" value="TRANS-ACONITATE 2-METHYLTRANSFERASE"/>
    <property type="match status" value="1"/>
</dbReference>
<proteinExistence type="predicted"/>
<dbReference type="GO" id="GO:0032259">
    <property type="term" value="P:methylation"/>
    <property type="evidence" value="ECO:0007669"/>
    <property type="project" value="UniProtKB-KW"/>
</dbReference>
<name>A0A222VVE4_9PSEU</name>
<dbReference type="EMBL" id="FMZE01000007">
    <property type="protein sequence ID" value="SDD30347.1"/>
    <property type="molecule type" value="Genomic_DNA"/>
</dbReference>
<dbReference type="InterPro" id="IPR013216">
    <property type="entry name" value="Methyltransf_11"/>
</dbReference>
<evidence type="ECO:0000313" key="2">
    <source>
        <dbReference type="Proteomes" id="UP000199494"/>
    </source>
</evidence>